<keyword evidence="3" id="KW-1185">Reference proteome</keyword>
<name>A0A7Y0L6Y0_9FIRM</name>
<evidence type="ECO:0000313" key="2">
    <source>
        <dbReference type="EMBL" id="NMP23565.1"/>
    </source>
</evidence>
<accession>A0A7Y0L6Y0</accession>
<reference evidence="2 3" key="1">
    <citation type="submission" date="2020-04" db="EMBL/GenBank/DDBJ databases">
        <authorList>
            <person name="Zhang R."/>
            <person name="Schippers A."/>
        </authorList>
    </citation>
    <scope>NUCLEOTIDE SEQUENCE [LARGE SCALE GENOMIC DNA]</scope>
    <source>
        <strain evidence="2 3">DSM 109850</strain>
    </source>
</reference>
<feature type="region of interest" description="Disordered" evidence="1">
    <location>
        <begin position="51"/>
        <end position="71"/>
    </location>
</feature>
<comment type="caution">
    <text evidence="2">The sequence shown here is derived from an EMBL/GenBank/DDBJ whole genome shotgun (WGS) entry which is preliminary data.</text>
</comment>
<organism evidence="2 3">
    <name type="scientific">Sulfobacillus harzensis</name>
    <dbReference type="NCBI Taxonomy" id="2729629"/>
    <lineage>
        <taxon>Bacteria</taxon>
        <taxon>Bacillati</taxon>
        <taxon>Bacillota</taxon>
        <taxon>Clostridia</taxon>
        <taxon>Eubacteriales</taxon>
        <taxon>Clostridiales Family XVII. Incertae Sedis</taxon>
        <taxon>Sulfobacillus</taxon>
    </lineage>
</organism>
<gene>
    <name evidence="2" type="ORF">HIJ39_14555</name>
</gene>
<evidence type="ECO:0000313" key="3">
    <source>
        <dbReference type="Proteomes" id="UP000533476"/>
    </source>
</evidence>
<evidence type="ECO:0000256" key="1">
    <source>
        <dbReference type="SAM" id="MobiDB-lite"/>
    </source>
</evidence>
<sequence length="71" mass="7820">MANFYGRSRAYVAFQVRLTPELKEKLMKRSFETGQSQVAIVNEALENYFANVAPENPDSPPSASKGGDGTH</sequence>
<dbReference type="EMBL" id="JABBVZ010000056">
    <property type="protein sequence ID" value="NMP23565.1"/>
    <property type="molecule type" value="Genomic_DNA"/>
</dbReference>
<dbReference type="AlphaFoldDB" id="A0A7Y0L6Y0"/>
<protein>
    <recommendedName>
        <fullName evidence="4">CopG family transcriptional regulator</fullName>
    </recommendedName>
</protein>
<dbReference type="Proteomes" id="UP000533476">
    <property type="component" value="Unassembled WGS sequence"/>
</dbReference>
<proteinExistence type="predicted"/>
<evidence type="ECO:0008006" key="4">
    <source>
        <dbReference type="Google" id="ProtNLM"/>
    </source>
</evidence>